<dbReference type="OrthoDB" id="598113at2"/>
<dbReference type="AlphaFoldDB" id="A0A0G3FZP1"/>
<dbReference type="PROSITE" id="PS51833">
    <property type="entry name" value="HDOD"/>
    <property type="match status" value="1"/>
</dbReference>
<dbReference type="PANTHER" id="PTHR33525:SF3">
    <property type="entry name" value="RIBONUCLEASE Y"/>
    <property type="match status" value="1"/>
</dbReference>
<dbReference type="CDD" id="cd00077">
    <property type="entry name" value="HDc"/>
    <property type="match status" value="1"/>
</dbReference>
<dbReference type="NCBIfam" id="TIGR00277">
    <property type="entry name" value="HDIG"/>
    <property type="match status" value="1"/>
</dbReference>
<dbReference type="InterPro" id="IPR052340">
    <property type="entry name" value="RNase_Y/CdgJ"/>
</dbReference>
<dbReference type="InterPro" id="IPR003607">
    <property type="entry name" value="HD/PDEase_dom"/>
</dbReference>
<gene>
    <name evidence="1" type="ORF">TVD_03310</name>
</gene>
<dbReference type="SUPFAM" id="SSF109604">
    <property type="entry name" value="HD-domain/PDEase-like"/>
    <property type="match status" value="1"/>
</dbReference>
<keyword evidence="1" id="KW-0378">Hydrolase</keyword>
<dbReference type="InterPro" id="IPR006675">
    <property type="entry name" value="HDIG_dom"/>
</dbReference>
<dbReference type="GO" id="GO:0016787">
    <property type="term" value="F:hydrolase activity"/>
    <property type="evidence" value="ECO:0007669"/>
    <property type="project" value="UniProtKB-KW"/>
</dbReference>
<keyword evidence="2" id="KW-1185">Reference proteome</keyword>
<dbReference type="EMBL" id="CP011367">
    <property type="protein sequence ID" value="AKJ94455.1"/>
    <property type="molecule type" value="Genomic_DNA"/>
</dbReference>
<protein>
    <submittedName>
        <fullName evidence="1">Phosphohydrolase</fullName>
    </submittedName>
</protein>
<dbReference type="Gene3D" id="1.10.3210.10">
    <property type="entry name" value="Hypothetical protein af1432"/>
    <property type="match status" value="1"/>
</dbReference>
<organism evidence="1 2">
    <name type="scientific">Thioalkalivibrio versutus</name>
    <dbReference type="NCBI Taxonomy" id="106634"/>
    <lineage>
        <taxon>Bacteria</taxon>
        <taxon>Pseudomonadati</taxon>
        <taxon>Pseudomonadota</taxon>
        <taxon>Gammaproteobacteria</taxon>
        <taxon>Chromatiales</taxon>
        <taxon>Ectothiorhodospiraceae</taxon>
        <taxon>Thioalkalivibrio</taxon>
    </lineage>
</organism>
<evidence type="ECO:0000313" key="1">
    <source>
        <dbReference type="EMBL" id="AKJ94455.1"/>
    </source>
</evidence>
<sequence length="283" mass="31910">MATRAEVEKFLERLREDLERHQIEIPTLPDVSVQALFITQDESSSIVDLVNLISRDTALASRLVRHANSPAYRGLTRCATIRSAVTRLGMERARQTIIALSMKEVFQSGNEMIRARMEELWNHSLEVAIISYLLARRHPHLDPDTALLAGLVHDIGMIPILRRAEKTPEIYEDPRALQAAADAAHVPIGRAMLKNWNFEPEIIRAVAEHENLKREPEDGEPVNYSDILQAANIESHNATRHRLASIDRNAVAAIRRLAAKPGTTQLNWEDDAIGLEHVNQMIE</sequence>
<dbReference type="PANTHER" id="PTHR33525">
    <property type="match status" value="1"/>
</dbReference>
<evidence type="ECO:0000313" key="2">
    <source>
        <dbReference type="Proteomes" id="UP000064201"/>
    </source>
</evidence>
<reference evidence="1 2" key="1">
    <citation type="submission" date="2015-04" db="EMBL/GenBank/DDBJ databases">
        <title>Complete Sequence for the Genome of the Thioalkalivibrio versutus D301.</title>
        <authorList>
            <person name="Mu T."/>
            <person name="Zhou J."/>
            <person name="Xu X."/>
        </authorList>
    </citation>
    <scope>NUCLEOTIDE SEQUENCE [LARGE SCALE GENOMIC DNA]</scope>
    <source>
        <strain evidence="1 2">D301</strain>
    </source>
</reference>
<dbReference type="RefSeq" id="WP_018167949.1">
    <property type="nucleotide sequence ID" value="NZ_CP011367.1"/>
</dbReference>
<proteinExistence type="predicted"/>
<dbReference type="InterPro" id="IPR013976">
    <property type="entry name" value="HDOD"/>
</dbReference>
<dbReference type="SMART" id="SM00471">
    <property type="entry name" value="HDc"/>
    <property type="match status" value="1"/>
</dbReference>
<dbReference type="Proteomes" id="UP000064201">
    <property type="component" value="Chromosome"/>
</dbReference>
<name>A0A0G3FZP1_9GAMM</name>
<dbReference type="PATRIC" id="fig|106634.4.peg.675"/>
<accession>A0A0G3FZP1</accession>
<dbReference type="STRING" id="106634.TVD_03310"/>
<dbReference type="Pfam" id="PF08668">
    <property type="entry name" value="HDOD"/>
    <property type="match status" value="1"/>
</dbReference>
<dbReference type="KEGG" id="tvr:TVD_03310"/>